<dbReference type="RefSeq" id="WP_425308684.1">
    <property type="nucleotide sequence ID" value="NZ_CP154795.1"/>
</dbReference>
<accession>A0ABZ3FR64</accession>
<dbReference type="PANTHER" id="PTHR43353">
    <property type="entry name" value="SUCCINATE-SEMIALDEHYDE DEHYDROGENASE, MITOCHONDRIAL"/>
    <property type="match status" value="1"/>
</dbReference>
<proteinExistence type="predicted"/>
<keyword evidence="1" id="KW-0560">Oxidoreductase</keyword>
<dbReference type="InterPro" id="IPR016161">
    <property type="entry name" value="Ald_DH/histidinol_DH"/>
</dbReference>
<dbReference type="Proteomes" id="UP001442841">
    <property type="component" value="Chromosome"/>
</dbReference>
<evidence type="ECO:0000256" key="1">
    <source>
        <dbReference type="ARBA" id="ARBA00023002"/>
    </source>
</evidence>
<dbReference type="Pfam" id="PF00171">
    <property type="entry name" value="Aldedh"/>
    <property type="match status" value="1"/>
</dbReference>
<dbReference type="InterPro" id="IPR044151">
    <property type="entry name" value="ALDH_KGSADH"/>
</dbReference>
<evidence type="ECO:0000313" key="3">
    <source>
        <dbReference type="EMBL" id="XAN07234.1"/>
    </source>
</evidence>
<evidence type="ECO:0000313" key="4">
    <source>
        <dbReference type="Proteomes" id="UP001442841"/>
    </source>
</evidence>
<gene>
    <name evidence="3" type="ORF">AADG42_07985</name>
</gene>
<name>A0ABZ3FR64_9ACTN</name>
<dbReference type="PANTHER" id="PTHR43353:SF3">
    <property type="entry name" value="ALDEHYDE DEHYDROGENASE-RELATED"/>
    <property type="match status" value="1"/>
</dbReference>
<evidence type="ECO:0000259" key="2">
    <source>
        <dbReference type="Pfam" id="PF00171"/>
    </source>
</evidence>
<dbReference type="InterPro" id="IPR016162">
    <property type="entry name" value="Ald_DH_N"/>
</dbReference>
<keyword evidence="4" id="KW-1185">Reference proteome</keyword>
<dbReference type="CDD" id="cd07129">
    <property type="entry name" value="ALDH_KGSADH"/>
    <property type="match status" value="1"/>
</dbReference>
<organism evidence="3 4">
    <name type="scientific">Ammonicoccus fulvus</name>
    <dbReference type="NCBI Taxonomy" id="3138240"/>
    <lineage>
        <taxon>Bacteria</taxon>
        <taxon>Bacillati</taxon>
        <taxon>Actinomycetota</taxon>
        <taxon>Actinomycetes</taxon>
        <taxon>Propionibacteriales</taxon>
        <taxon>Propionibacteriaceae</taxon>
        <taxon>Ammonicoccus</taxon>
    </lineage>
</organism>
<sequence length="535" mass="55197">MSGIGDLQGTMFIAGERVTDGEGFFRAIDPATGTELEPAYPAAGDAHLDAAAGAAARAFGDYRRTSAEERAAFLRSIADGIDAAPGLVERVHAESGIAIERIEAERTRTTNQLRLFADVVLDGSYQGLRIDSGDPTRTPLPKPDLRHRFIPLGPVAVFGASNFPLAFSVAGGDTAAALAAGCPVVVKAHEAHPGTSEIVGRVIADAVQAHGLPAGTFSMIHGSSPELAVALVRHPAIAAVGFTGSRRAGLALVAAAQSRPIPIPVFAEMASVNPVFVFPGALESRAAEIGGGLIWSVLTGMGQLCTSPGLVFVPDNPEATTLLEAAAAALDTADAGCMLTPRIAASFDEGVARISAVPGVRLVARATEGSDAVARCTPTLFETDLSTFLAHREVLSAEVFGSVTLVVRVNDVSVDFDTVVDGLEGQLTASLQLEPEDHGLAGELVDRLELVAGRLVFNGWSTGLEVNDAVIHGGPFPATSAPSTTSVGTRAIGRFLRPVAYQNAPADLLPDALRDAAVGTWRRADGRFGDGAIGA</sequence>
<dbReference type="SUPFAM" id="SSF53720">
    <property type="entry name" value="ALDH-like"/>
    <property type="match status" value="1"/>
</dbReference>
<dbReference type="Gene3D" id="3.40.605.10">
    <property type="entry name" value="Aldehyde Dehydrogenase, Chain A, domain 1"/>
    <property type="match status" value="1"/>
</dbReference>
<dbReference type="InterPro" id="IPR016163">
    <property type="entry name" value="Ald_DH_C"/>
</dbReference>
<protein>
    <submittedName>
        <fullName evidence="3">Aldehyde dehydrogenase (NADP(+))</fullName>
    </submittedName>
</protein>
<dbReference type="InterPro" id="IPR050740">
    <property type="entry name" value="Aldehyde_DH_Superfamily"/>
</dbReference>
<dbReference type="Gene3D" id="3.40.309.10">
    <property type="entry name" value="Aldehyde Dehydrogenase, Chain A, domain 2"/>
    <property type="match status" value="1"/>
</dbReference>
<feature type="domain" description="Aldehyde dehydrogenase" evidence="2">
    <location>
        <begin position="24"/>
        <end position="412"/>
    </location>
</feature>
<dbReference type="EMBL" id="CP154795">
    <property type="protein sequence ID" value="XAN07234.1"/>
    <property type="molecule type" value="Genomic_DNA"/>
</dbReference>
<reference evidence="3 4" key="1">
    <citation type="submission" date="2024-04" db="EMBL/GenBank/DDBJ databases">
        <title>Isolation of an actinomycete strain from pig manure.</title>
        <authorList>
            <person name="Gong T."/>
            <person name="Yu Z."/>
            <person name="An M."/>
            <person name="Wei C."/>
            <person name="Yang W."/>
            <person name="Liu L."/>
        </authorList>
    </citation>
    <scope>NUCLEOTIDE SEQUENCE [LARGE SCALE GENOMIC DNA]</scope>
    <source>
        <strain evidence="3 4">ZF39</strain>
    </source>
</reference>
<dbReference type="InterPro" id="IPR015590">
    <property type="entry name" value="Aldehyde_DH_dom"/>
</dbReference>